<sequence length="437" mass="48416">MNTTGVDMENDTDTDNRLSDLLNGSMVFWHSIIFFVVGILSKKVGWLSPDDSTTLSKLTFKIVFPCLLFSSVLKADFKLSMWPVALASIITHAIVIFMNYWVYSAARFPSRELRGTMIINSQGFNIGFIFPLVLASRSLSEHVFPAVVVWDMSANVYVILVVNYFIARTHAPPKQTDDSAKRLLDSADKEAFGVSLPADEDKFSVKKNSAKDISDEDIRTHTECEADIRIEMTSTSREDEPATVPVEMEVPQLNSSKPKYVRPAQPLDPGSDQPSLRPVLVGLLTNPPLIAESVALVLNLSGVRMAPFFIDLFREMGQPYTLVLFVILGINLHVPPRSTVAAVGRILTQRAVISVPAALLFWFAIPFPDTEEFLGYRQGMVLCLFTPCSSMALGYVMLFGYGSLPRLVSVGVFTISCVVSFLTLFALIFAFSLQNEN</sequence>
<evidence type="ECO:0000256" key="4">
    <source>
        <dbReference type="ARBA" id="ARBA00022692"/>
    </source>
</evidence>
<dbReference type="Proteomes" id="UP001190700">
    <property type="component" value="Unassembled WGS sequence"/>
</dbReference>
<keyword evidence="3" id="KW-1003">Cell membrane</keyword>
<reference evidence="8 9" key="1">
    <citation type="journal article" date="2015" name="Genome Biol. Evol.">
        <title>Comparative Genomics of a Bacterivorous Green Alga Reveals Evolutionary Causalities and Consequences of Phago-Mixotrophic Mode of Nutrition.</title>
        <authorList>
            <person name="Burns J.A."/>
            <person name="Paasch A."/>
            <person name="Narechania A."/>
            <person name="Kim E."/>
        </authorList>
    </citation>
    <scope>NUCLEOTIDE SEQUENCE [LARGE SCALE GENOMIC DNA]</scope>
    <source>
        <strain evidence="8 9">PLY_AMNH</strain>
    </source>
</reference>
<evidence type="ECO:0000313" key="9">
    <source>
        <dbReference type="Proteomes" id="UP001190700"/>
    </source>
</evidence>
<feature type="transmembrane region" description="Helical" evidence="7">
    <location>
        <begin position="346"/>
        <end position="367"/>
    </location>
</feature>
<feature type="transmembrane region" description="Helical" evidence="7">
    <location>
        <begin position="317"/>
        <end position="334"/>
    </location>
</feature>
<comment type="caution">
    <text evidence="8">The sequence shown here is derived from an EMBL/GenBank/DDBJ whole genome shotgun (WGS) entry which is preliminary data.</text>
</comment>
<name>A0AAE0CAF9_9CHLO</name>
<evidence type="ECO:0000256" key="5">
    <source>
        <dbReference type="ARBA" id="ARBA00022989"/>
    </source>
</evidence>
<dbReference type="SUPFAM" id="SSF103473">
    <property type="entry name" value="MFS general substrate transporter"/>
    <property type="match status" value="1"/>
</dbReference>
<comment type="subcellular location">
    <subcellularLocation>
        <location evidence="1">Membrane</location>
        <topology evidence="1">Multi-pass membrane protein</topology>
    </subcellularLocation>
</comment>
<keyword evidence="9" id="KW-1185">Reference proteome</keyword>
<dbReference type="InterPro" id="IPR036259">
    <property type="entry name" value="MFS_trans_sf"/>
</dbReference>
<dbReference type="PANTHER" id="PTHR36838:SF3">
    <property type="entry name" value="TRANSPORTER AUXIN EFFLUX CARRIER EC FAMILY"/>
    <property type="match status" value="1"/>
</dbReference>
<feature type="transmembrane region" description="Helical" evidence="7">
    <location>
        <begin position="27"/>
        <end position="46"/>
    </location>
</feature>
<feature type="transmembrane region" description="Helical" evidence="7">
    <location>
        <begin position="81"/>
        <end position="103"/>
    </location>
</feature>
<dbReference type="InterPro" id="IPR004776">
    <property type="entry name" value="Mem_transp_PIN-like"/>
</dbReference>
<keyword evidence="5 7" id="KW-1133">Transmembrane helix</keyword>
<gene>
    <name evidence="8" type="ORF">CYMTET_39262</name>
</gene>
<dbReference type="GO" id="GO:0055085">
    <property type="term" value="P:transmembrane transport"/>
    <property type="evidence" value="ECO:0007669"/>
    <property type="project" value="InterPro"/>
</dbReference>
<feature type="transmembrane region" description="Helical" evidence="7">
    <location>
        <begin position="407"/>
        <end position="431"/>
    </location>
</feature>
<evidence type="ECO:0008006" key="10">
    <source>
        <dbReference type="Google" id="ProtNLM"/>
    </source>
</evidence>
<keyword evidence="2" id="KW-0813">Transport</keyword>
<keyword evidence="4 7" id="KW-0812">Transmembrane</keyword>
<evidence type="ECO:0000256" key="1">
    <source>
        <dbReference type="ARBA" id="ARBA00004141"/>
    </source>
</evidence>
<dbReference type="EMBL" id="LGRX02026059">
    <property type="protein sequence ID" value="KAK3251396.1"/>
    <property type="molecule type" value="Genomic_DNA"/>
</dbReference>
<evidence type="ECO:0000313" key="8">
    <source>
        <dbReference type="EMBL" id="KAK3251396.1"/>
    </source>
</evidence>
<evidence type="ECO:0000256" key="3">
    <source>
        <dbReference type="ARBA" id="ARBA00022475"/>
    </source>
</evidence>
<proteinExistence type="predicted"/>
<dbReference type="GO" id="GO:0016020">
    <property type="term" value="C:membrane"/>
    <property type="evidence" value="ECO:0007669"/>
    <property type="project" value="UniProtKB-SubCell"/>
</dbReference>
<evidence type="ECO:0000256" key="6">
    <source>
        <dbReference type="ARBA" id="ARBA00023136"/>
    </source>
</evidence>
<organism evidence="8 9">
    <name type="scientific">Cymbomonas tetramitiformis</name>
    <dbReference type="NCBI Taxonomy" id="36881"/>
    <lineage>
        <taxon>Eukaryota</taxon>
        <taxon>Viridiplantae</taxon>
        <taxon>Chlorophyta</taxon>
        <taxon>Pyramimonadophyceae</taxon>
        <taxon>Pyramimonadales</taxon>
        <taxon>Pyramimonadaceae</taxon>
        <taxon>Cymbomonas</taxon>
    </lineage>
</organism>
<accession>A0AAE0CAF9</accession>
<feature type="transmembrane region" description="Helical" evidence="7">
    <location>
        <begin position="379"/>
        <end position="401"/>
    </location>
</feature>
<feature type="transmembrane region" description="Helical" evidence="7">
    <location>
        <begin position="147"/>
        <end position="166"/>
    </location>
</feature>
<dbReference type="Pfam" id="PF03547">
    <property type="entry name" value="Mem_trans"/>
    <property type="match status" value="1"/>
</dbReference>
<dbReference type="AlphaFoldDB" id="A0AAE0CAF9"/>
<protein>
    <recommendedName>
        <fullName evidence="10">Auxin efflux carrier</fullName>
    </recommendedName>
</protein>
<evidence type="ECO:0000256" key="2">
    <source>
        <dbReference type="ARBA" id="ARBA00022448"/>
    </source>
</evidence>
<keyword evidence="6 7" id="KW-0472">Membrane</keyword>
<evidence type="ECO:0000256" key="7">
    <source>
        <dbReference type="SAM" id="Phobius"/>
    </source>
</evidence>
<dbReference type="PANTHER" id="PTHR36838">
    <property type="entry name" value="AUXIN EFFLUX CARRIER FAMILY PROTEIN"/>
    <property type="match status" value="1"/>
</dbReference>
<feature type="transmembrane region" description="Helical" evidence="7">
    <location>
        <begin position="115"/>
        <end position="135"/>
    </location>
</feature>